<dbReference type="Proteomes" id="UP000799779">
    <property type="component" value="Unassembled WGS sequence"/>
</dbReference>
<dbReference type="SUPFAM" id="SSF142921">
    <property type="entry name" value="WGR domain-like"/>
    <property type="match status" value="1"/>
</dbReference>
<dbReference type="Gene3D" id="3.40.50.10190">
    <property type="entry name" value="BRCT domain"/>
    <property type="match status" value="1"/>
</dbReference>
<proteinExistence type="predicted"/>
<keyword evidence="1" id="KW-0175">Coiled coil</keyword>
<dbReference type="PROSITE" id="PS50172">
    <property type="entry name" value="BRCT"/>
    <property type="match status" value="1"/>
</dbReference>
<dbReference type="AlphaFoldDB" id="A0A6A5WVZ4"/>
<organism evidence="4 5">
    <name type="scientific">Amniculicola lignicola CBS 123094</name>
    <dbReference type="NCBI Taxonomy" id="1392246"/>
    <lineage>
        <taxon>Eukaryota</taxon>
        <taxon>Fungi</taxon>
        <taxon>Dikarya</taxon>
        <taxon>Ascomycota</taxon>
        <taxon>Pezizomycotina</taxon>
        <taxon>Dothideomycetes</taxon>
        <taxon>Pleosporomycetidae</taxon>
        <taxon>Pleosporales</taxon>
        <taxon>Amniculicolaceae</taxon>
        <taxon>Amniculicola</taxon>
    </lineage>
</organism>
<feature type="compositionally biased region" description="Low complexity" evidence="2">
    <location>
        <begin position="279"/>
        <end position="298"/>
    </location>
</feature>
<feature type="region of interest" description="Disordered" evidence="2">
    <location>
        <begin position="544"/>
        <end position="565"/>
    </location>
</feature>
<protein>
    <recommendedName>
        <fullName evidence="3">BRCT domain-containing protein</fullName>
    </recommendedName>
</protein>
<gene>
    <name evidence="4" type="ORF">P154DRAFT_616187</name>
</gene>
<dbReference type="SMART" id="SM00292">
    <property type="entry name" value="BRCT"/>
    <property type="match status" value="1"/>
</dbReference>
<dbReference type="Pfam" id="PF00533">
    <property type="entry name" value="BRCT"/>
    <property type="match status" value="1"/>
</dbReference>
<evidence type="ECO:0000313" key="5">
    <source>
        <dbReference type="Proteomes" id="UP000799779"/>
    </source>
</evidence>
<keyword evidence="5" id="KW-1185">Reference proteome</keyword>
<dbReference type="CDD" id="cd00027">
    <property type="entry name" value="BRCT"/>
    <property type="match status" value="1"/>
</dbReference>
<feature type="coiled-coil region" evidence="1">
    <location>
        <begin position="442"/>
        <end position="473"/>
    </location>
</feature>
<feature type="domain" description="BRCT" evidence="3">
    <location>
        <begin position="1"/>
        <end position="94"/>
    </location>
</feature>
<dbReference type="SUPFAM" id="SSF52113">
    <property type="entry name" value="BRCT domain"/>
    <property type="match status" value="1"/>
</dbReference>
<feature type="compositionally biased region" description="Basic and acidic residues" evidence="2">
    <location>
        <begin position="162"/>
        <end position="171"/>
    </location>
</feature>
<feature type="compositionally biased region" description="Gly residues" evidence="2">
    <location>
        <begin position="515"/>
        <end position="525"/>
    </location>
</feature>
<evidence type="ECO:0000313" key="4">
    <source>
        <dbReference type="EMBL" id="KAF2005777.1"/>
    </source>
</evidence>
<reference evidence="4" key="1">
    <citation type="journal article" date="2020" name="Stud. Mycol.">
        <title>101 Dothideomycetes genomes: a test case for predicting lifestyles and emergence of pathogens.</title>
        <authorList>
            <person name="Haridas S."/>
            <person name="Albert R."/>
            <person name="Binder M."/>
            <person name="Bloem J."/>
            <person name="Labutti K."/>
            <person name="Salamov A."/>
            <person name="Andreopoulos B."/>
            <person name="Baker S."/>
            <person name="Barry K."/>
            <person name="Bills G."/>
            <person name="Bluhm B."/>
            <person name="Cannon C."/>
            <person name="Castanera R."/>
            <person name="Culley D."/>
            <person name="Daum C."/>
            <person name="Ezra D."/>
            <person name="Gonzalez J."/>
            <person name="Henrissat B."/>
            <person name="Kuo A."/>
            <person name="Liang C."/>
            <person name="Lipzen A."/>
            <person name="Lutzoni F."/>
            <person name="Magnuson J."/>
            <person name="Mondo S."/>
            <person name="Nolan M."/>
            <person name="Ohm R."/>
            <person name="Pangilinan J."/>
            <person name="Park H.-J."/>
            <person name="Ramirez L."/>
            <person name="Alfaro M."/>
            <person name="Sun H."/>
            <person name="Tritt A."/>
            <person name="Yoshinaga Y."/>
            <person name="Zwiers L.-H."/>
            <person name="Turgeon B."/>
            <person name="Goodwin S."/>
            <person name="Spatafora J."/>
            <person name="Crous P."/>
            <person name="Grigoriev I."/>
        </authorList>
    </citation>
    <scope>NUCLEOTIDE SEQUENCE</scope>
    <source>
        <strain evidence="4">CBS 123094</strain>
    </source>
</reference>
<feature type="region of interest" description="Disordered" evidence="2">
    <location>
        <begin position="489"/>
        <end position="525"/>
    </location>
</feature>
<evidence type="ECO:0000256" key="2">
    <source>
        <dbReference type="SAM" id="MobiDB-lite"/>
    </source>
</evidence>
<feature type="region of interest" description="Disordered" evidence="2">
    <location>
        <begin position="129"/>
        <end position="148"/>
    </location>
</feature>
<dbReference type="EMBL" id="ML977562">
    <property type="protein sequence ID" value="KAF2005777.1"/>
    <property type="molecule type" value="Genomic_DNA"/>
</dbReference>
<sequence>MPSPFTSLTITAIGDFGSSAPPSKLRQWVEKNGGIWAPKLSREVTHLILGEKEYKGNIEGAKKAQEAGIWVVSYDWLEDSLQKRRRLAEKWYTWEYLREKKKKGREMKRLGRLADAKNFNKGCEIAREETGSGMSKRKPSSARKVSSPAITLGTSFKSSLAELKERREKRAQSATASTTQCNDTASPKSTKTGTKTIPADISTESQQGPKTEKLTDNYHIYRDHCGLDYNVLLIRTNLSANKTTTYNIRLFESNTVPHMYCTFIRYTPPAITEDPPNPNTTSNVPNDTATPSSSDTTPNLPPCQHPSFLRLKALISPHPKPDHPFRTLLTLPPSPFETAFATFRAAFRDLTLLPWELRISPSARYHQIALAKTLNVEPFVYRRPVVGMPVGVLYEMENNGWGKGEREEWPWTGTGYVRGRLGLPGMEEGLSRSGGIGLAVFKEEEEMEVARVKREAEETARVKEEKLEDGEEKPRKLVLKLGNKREEGHRGPLFNGVSGTVTLGEGREKEKKSASGGGLSLRMAGGGVTVKKEEAGDMRVKLRVGRLRPSGPKRWSKSGFYDHER</sequence>
<dbReference type="OrthoDB" id="342264at2759"/>
<name>A0A6A5WVZ4_9PLEO</name>
<accession>A0A6A5WVZ4</accession>
<feature type="region of interest" description="Disordered" evidence="2">
    <location>
        <begin position="162"/>
        <end position="210"/>
    </location>
</feature>
<feature type="compositionally biased region" description="Polar residues" evidence="2">
    <location>
        <begin position="172"/>
        <end position="195"/>
    </location>
</feature>
<evidence type="ECO:0000259" key="3">
    <source>
        <dbReference type="PROSITE" id="PS50172"/>
    </source>
</evidence>
<dbReference type="InterPro" id="IPR036930">
    <property type="entry name" value="WGR_dom_sf"/>
</dbReference>
<dbReference type="InterPro" id="IPR001357">
    <property type="entry name" value="BRCT_dom"/>
</dbReference>
<dbReference type="InterPro" id="IPR036420">
    <property type="entry name" value="BRCT_dom_sf"/>
</dbReference>
<feature type="region of interest" description="Disordered" evidence="2">
    <location>
        <begin position="271"/>
        <end position="302"/>
    </location>
</feature>
<evidence type="ECO:0000256" key="1">
    <source>
        <dbReference type="SAM" id="Coils"/>
    </source>
</evidence>